<sequence>MTVPTKPPTILVCDFPTEHGEVRTALQAKSTPAILANNGKGAPCVWHQDSCKISDPYHKCTPVPGILPLGPEKASSSATPMPSSSTPVPESPTVLEQTTLQDNWGQTKITSTRQATINYFLLCMVICCALAFSLLDNGFFMDFCLTMCPSYSVPDRSSFFVKHIATEATHSSKGGDEIYTIHITTPTRMSFLVEGLVLTGVSTSRQNIFKKLLIILGLYIAFNFTLVVSNTTKNVKKCCALICKKFPWILNCLDPCHQRNLLAKDLVLGSKKIQKIKAFDEVMKIVNSLTNYFSHSNYSKHHLKEAMKDAKDKQGVMALQTSHLRKFVQSGTDENSKFRLQLIQIGRLLNPISRALKTLEGQHTTPSDVFFICIDLAVAFQRAFSDPIYYSDFVLNLNLPPQSQLTQDNAPNLLLWWKARQNNSDTFQLAKLGIKLFSVSTCKMCDKHTASKMGMWSTAKCNGLEAFNIINMGILEKYWKYGSAPGIPPGTRGPKKARSAPSAPGASAGEQKPTWTAQNTLWAKNGVAW</sequence>
<keyword evidence="2" id="KW-0472">Membrane</keyword>
<evidence type="ECO:0000256" key="1">
    <source>
        <dbReference type="SAM" id="MobiDB-lite"/>
    </source>
</evidence>
<name>A0AAD7JR58_9AGAR</name>
<dbReference type="SUPFAM" id="SSF53098">
    <property type="entry name" value="Ribonuclease H-like"/>
    <property type="match status" value="1"/>
</dbReference>
<dbReference type="AlphaFoldDB" id="A0AAD7JR58"/>
<evidence type="ECO:0000256" key="2">
    <source>
        <dbReference type="SAM" id="Phobius"/>
    </source>
</evidence>
<accession>A0AAD7JR58</accession>
<feature type="region of interest" description="Disordered" evidence="1">
    <location>
        <begin position="489"/>
        <end position="515"/>
    </location>
</feature>
<keyword evidence="2" id="KW-1133">Transmembrane helix</keyword>
<dbReference type="Proteomes" id="UP001215598">
    <property type="component" value="Unassembled WGS sequence"/>
</dbReference>
<dbReference type="EMBL" id="JARKIB010000020">
    <property type="protein sequence ID" value="KAJ7768452.1"/>
    <property type="molecule type" value="Genomic_DNA"/>
</dbReference>
<feature type="compositionally biased region" description="Low complexity" evidence="1">
    <location>
        <begin position="499"/>
        <end position="509"/>
    </location>
</feature>
<organism evidence="3 4">
    <name type="scientific">Mycena metata</name>
    <dbReference type="NCBI Taxonomy" id="1033252"/>
    <lineage>
        <taxon>Eukaryota</taxon>
        <taxon>Fungi</taxon>
        <taxon>Dikarya</taxon>
        <taxon>Basidiomycota</taxon>
        <taxon>Agaricomycotina</taxon>
        <taxon>Agaricomycetes</taxon>
        <taxon>Agaricomycetidae</taxon>
        <taxon>Agaricales</taxon>
        <taxon>Marasmiineae</taxon>
        <taxon>Mycenaceae</taxon>
        <taxon>Mycena</taxon>
    </lineage>
</organism>
<protein>
    <submittedName>
        <fullName evidence="3">Uncharacterized protein</fullName>
    </submittedName>
</protein>
<gene>
    <name evidence="3" type="ORF">B0H16DRAFT_1453152</name>
</gene>
<evidence type="ECO:0000313" key="4">
    <source>
        <dbReference type="Proteomes" id="UP001215598"/>
    </source>
</evidence>
<comment type="caution">
    <text evidence="3">The sequence shown here is derived from an EMBL/GenBank/DDBJ whole genome shotgun (WGS) entry which is preliminary data.</text>
</comment>
<evidence type="ECO:0000313" key="3">
    <source>
        <dbReference type="EMBL" id="KAJ7768452.1"/>
    </source>
</evidence>
<keyword evidence="4" id="KW-1185">Reference proteome</keyword>
<feature type="region of interest" description="Disordered" evidence="1">
    <location>
        <begin position="71"/>
        <end position="92"/>
    </location>
</feature>
<feature type="transmembrane region" description="Helical" evidence="2">
    <location>
        <begin position="117"/>
        <end position="135"/>
    </location>
</feature>
<feature type="compositionally biased region" description="Low complexity" evidence="1">
    <location>
        <begin position="75"/>
        <end position="92"/>
    </location>
</feature>
<keyword evidence="2" id="KW-0812">Transmembrane</keyword>
<reference evidence="3" key="1">
    <citation type="submission" date="2023-03" db="EMBL/GenBank/DDBJ databases">
        <title>Massive genome expansion in bonnet fungi (Mycena s.s.) driven by repeated elements and novel gene families across ecological guilds.</title>
        <authorList>
            <consortium name="Lawrence Berkeley National Laboratory"/>
            <person name="Harder C.B."/>
            <person name="Miyauchi S."/>
            <person name="Viragh M."/>
            <person name="Kuo A."/>
            <person name="Thoen E."/>
            <person name="Andreopoulos B."/>
            <person name="Lu D."/>
            <person name="Skrede I."/>
            <person name="Drula E."/>
            <person name="Henrissat B."/>
            <person name="Morin E."/>
            <person name="Kohler A."/>
            <person name="Barry K."/>
            <person name="LaButti K."/>
            <person name="Morin E."/>
            <person name="Salamov A."/>
            <person name="Lipzen A."/>
            <person name="Mereny Z."/>
            <person name="Hegedus B."/>
            <person name="Baldrian P."/>
            <person name="Stursova M."/>
            <person name="Weitz H."/>
            <person name="Taylor A."/>
            <person name="Grigoriev I.V."/>
            <person name="Nagy L.G."/>
            <person name="Martin F."/>
            <person name="Kauserud H."/>
        </authorList>
    </citation>
    <scope>NUCLEOTIDE SEQUENCE</scope>
    <source>
        <strain evidence="3">CBHHK182m</strain>
    </source>
</reference>
<dbReference type="InterPro" id="IPR012337">
    <property type="entry name" value="RNaseH-like_sf"/>
</dbReference>
<proteinExistence type="predicted"/>